<sequence length="259" mass="25770">MTGLVVAVLVLGGAGVLVGPSAGGRLVRVLARASPQDGARRQPPSWWHEHVRRDARSPAPDTAAQVAQLAVLLRAGLAPAAAWQHLTDVAGPGPGGAWRGAAVAAAEGASVAAALRACLPAARAEGGGAAAALAAATASMDLCEHTGAPAARVLTGVASALRDEADARDAREAALAAPRATARVLLGLPVAGVLLGQAVGAEPLVVLTTTAVGRLAAVVGVALGLVGWWWSRALVRGAETGPRGQRGRPARGVRAGRQR</sequence>
<evidence type="ECO:0000256" key="2">
    <source>
        <dbReference type="ARBA" id="ARBA00022475"/>
    </source>
</evidence>
<dbReference type="RefSeq" id="WP_339574795.1">
    <property type="nucleotide sequence ID" value="NZ_JBBIAA010000008.1"/>
</dbReference>
<evidence type="ECO:0000256" key="6">
    <source>
        <dbReference type="SAM" id="MobiDB-lite"/>
    </source>
</evidence>
<dbReference type="Pfam" id="PF00482">
    <property type="entry name" value="T2SSF"/>
    <property type="match status" value="1"/>
</dbReference>
<keyword evidence="2" id="KW-1003">Cell membrane</keyword>
<accession>A0ABU8RK17</accession>
<protein>
    <submittedName>
        <fullName evidence="9">Type II secretion system F family protein</fullName>
    </submittedName>
</protein>
<gene>
    <name evidence="9" type="ORF">WDZ17_08900</name>
</gene>
<evidence type="ECO:0000256" key="1">
    <source>
        <dbReference type="ARBA" id="ARBA00004651"/>
    </source>
</evidence>
<keyword evidence="10" id="KW-1185">Reference proteome</keyword>
<proteinExistence type="predicted"/>
<comment type="caution">
    <text evidence="9">The sequence shown here is derived from an EMBL/GenBank/DDBJ whole genome shotgun (WGS) entry which is preliminary data.</text>
</comment>
<feature type="compositionally biased region" description="Basic residues" evidence="6">
    <location>
        <begin position="245"/>
        <end position="259"/>
    </location>
</feature>
<dbReference type="InterPro" id="IPR018076">
    <property type="entry name" value="T2SS_GspF_dom"/>
</dbReference>
<name>A0ABU8RK17_9ACTN</name>
<evidence type="ECO:0000313" key="10">
    <source>
        <dbReference type="Proteomes" id="UP001387100"/>
    </source>
</evidence>
<keyword evidence="3 7" id="KW-0812">Transmembrane</keyword>
<feature type="domain" description="Type II secretion system protein GspF" evidence="8">
    <location>
        <begin position="67"/>
        <end position="193"/>
    </location>
</feature>
<dbReference type="EMBL" id="JBBIAA010000008">
    <property type="protein sequence ID" value="MEJ5945410.1"/>
    <property type="molecule type" value="Genomic_DNA"/>
</dbReference>
<evidence type="ECO:0000256" key="4">
    <source>
        <dbReference type="ARBA" id="ARBA00022989"/>
    </source>
</evidence>
<feature type="transmembrane region" description="Helical" evidence="7">
    <location>
        <begin position="211"/>
        <end position="230"/>
    </location>
</feature>
<organism evidence="9 10">
    <name type="scientific">Pseudokineococcus basanitobsidens</name>
    <dbReference type="NCBI Taxonomy" id="1926649"/>
    <lineage>
        <taxon>Bacteria</taxon>
        <taxon>Bacillati</taxon>
        <taxon>Actinomycetota</taxon>
        <taxon>Actinomycetes</taxon>
        <taxon>Kineosporiales</taxon>
        <taxon>Kineosporiaceae</taxon>
        <taxon>Pseudokineococcus</taxon>
    </lineage>
</organism>
<keyword evidence="5 7" id="KW-0472">Membrane</keyword>
<evidence type="ECO:0000256" key="7">
    <source>
        <dbReference type="SAM" id="Phobius"/>
    </source>
</evidence>
<evidence type="ECO:0000256" key="5">
    <source>
        <dbReference type="ARBA" id="ARBA00023136"/>
    </source>
</evidence>
<evidence type="ECO:0000313" key="9">
    <source>
        <dbReference type="EMBL" id="MEJ5945410.1"/>
    </source>
</evidence>
<comment type="subcellular location">
    <subcellularLocation>
        <location evidence="1">Cell membrane</location>
        <topology evidence="1">Multi-pass membrane protein</topology>
    </subcellularLocation>
</comment>
<evidence type="ECO:0000259" key="8">
    <source>
        <dbReference type="Pfam" id="PF00482"/>
    </source>
</evidence>
<dbReference type="Proteomes" id="UP001387100">
    <property type="component" value="Unassembled WGS sequence"/>
</dbReference>
<feature type="region of interest" description="Disordered" evidence="6">
    <location>
        <begin position="239"/>
        <end position="259"/>
    </location>
</feature>
<reference evidence="9 10" key="1">
    <citation type="journal article" date="2017" name="Int. J. Syst. Evol. Microbiol.">
        <title>Pseudokineococcus basanitobsidens sp. nov., isolated from volcanic rock.</title>
        <authorList>
            <person name="Lee D.W."/>
            <person name="Park M.Y."/>
            <person name="Kim J.J."/>
            <person name="Kim B.S."/>
        </authorList>
    </citation>
    <scope>NUCLEOTIDE SEQUENCE [LARGE SCALE GENOMIC DNA]</scope>
    <source>
        <strain evidence="9 10">DSM 103726</strain>
    </source>
</reference>
<keyword evidence="4 7" id="KW-1133">Transmembrane helix</keyword>
<evidence type="ECO:0000256" key="3">
    <source>
        <dbReference type="ARBA" id="ARBA00022692"/>
    </source>
</evidence>